<dbReference type="InterPro" id="IPR016496">
    <property type="entry name" value="GTPase_HflX"/>
</dbReference>
<organism evidence="2 3">
    <name type="scientific">Paenimyroides ceti</name>
    <dbReference type="NCBI Taxonomy" id="395087"/>
    <lineage>
        <taxon>Bacteria</taxon>
        <taxon>Pseudomonadati</taxon>
        <taxon>Bacteroidota</taxon>
        <taxon>Flavobacteriia</taxon>
        <taxon>Flavobacteriales</taxon>
        <taxon>Flavobacteriaceae</taxon>
        <taxon>Paenimyroides</taxon>
    </lineage>
</organism>
<evidence type="ECO:0000313" key="2">
    <source>
        <dbReference type="EMBL" id="MDN3709350.1"/>
    </source>
</evidence>
<name>A0ABT8CYM2_9FLAO</name>
<dbReference type="PANTHER" id="PTHR10229">
    <property type="entry name" value="GTP-BINDING PROTEIN HFLX"/>
    <property type="match status" value="1"/>
</dbReference>
<sequence length="65" mass="7659">MFCKLEEIELYVKENAVDTVIFDDELSPAQQKNLSKLLDCKVLDRTNLILDIFAQRHKLLMLVHR</sequence>
<dbReference type="Proteomes" id="UP001242368">
    <property type="component" value="Unassembled WGS sequence"/>
</dbReference>
<dbReference type="Gene3D" id="3.40.50.11060">
    <property type="entry name" value="GTPase HflX, N-terminal domain"/>
    <property type="match status" value="1"/>
</dbReference>
<gene>
    <name evidence="2" type="ORF">QW060_20255</name>
</gene>
<proteinExistence type="predicted"/>
<evidence type="ECO:0000259" key="1">
    <source>
        <dbReference type="Pfam" id="PF13167"/>
    </source>
</evidence>
<dbReference type="EMBL" id="JAUFQU010000031">
    <property type="protein sequence ID" value="MDN3709350.1"/>
    <property type="molecule type" value="Genomic_DNA"/>
</dbReference>
<dbReference type="PANTHER" id="PTHR10229:SF0">
    <property type="entry name" value="GTP-BINDING PROTEIN 6-RELATED"/>
    <property type="match status" value="1"/>
</dbReference>
<dbReference type="RefSeq" id="WP_290365034.1">
    <property type="nucleotide sequence ID" value="NZ_JAUFQU010000031.1"/>
</dbReference>
<accession>A0ABT8CYM2</accession>
<reference evidence="3" key="1">
    <citation type="journal article" date="2019" name="Int. J. Syst. Evol. Microbiol.">
        <title>The Global Catalogue of Microorganisms (GCM) 10K type strain sequencing project: providing services to taxonomists for standard genome sequencing and annotation.</title>
        <authorList>
            <consortium name="The Broad Institute Genomics Platform"/>
            <consortium name="The Broad Institute Genome Sequencing Center for Infectious Disease"/>
            <person name="Wu L."/>
            <person name="Ma J."/>
        </authorList>
    </citation>
    <scope>NUCLEOTIDE SEQUENCE [LARGE SCALE GENOMIC DNA]</scope>
    <source>
        <strain evidence="3">CECT 7184</strain>
    </source>
</reference>
<keyword evidence="3" id="KW-1185">Reference proteome</keyword>
<feature type="domain" description="GTPase HflX N-terminal" evidence="1">
    <location>
        <begin position="4"/>
        <end position="54"/>
    </location>
</feature>
<comment type="caution">
    <text evidence="2">The sequence shown here is derived from an EMBL/GenBank/DDBJ whole genome shotgun (WGS) entry which is preliminary data.</text>
</comment>
<evidence type="ECO:0000313" key="3">
    <source>
        <dbReference type="Proteomes" id="UP001242368"/>
    </source>
</evidence>
<protein>
    <recommendedName>
        <fullName evidence="1">GTPase HflX N-terminal domain-containing protein</fullName>
    </recommendedName>
</protein>
<dbReference type="InterPro" id="IPR025121">
    <property type="entry name" value="GTPase_HflX_N"/>
</dbReference>
<dbReference type="InterPro" id="IPR042108">
    <property type="entry name" value="GTPase_HflX_N_sf"/>
</dbReference>
<dbReference type="Pfam" id="PF13167">
    <property type="entry name" value="GTP-bdg_N"/>
    <property type="match status" value="1"/>
</dbReference>